<dbReference type="Proteomes" id="UP000294998">
    <property type="component" value="Unassembled WGS sequence"/>
</dbReference>
<dbReference type="GO" id="GO:0003677">
    <property type="term" value="F:DNA binding"/>
    <property type="evidence" value="ECO:0007669"/>
    <property type="project" value="UniProtKB-KW"/>
</dbReference>
<name>A0AAQ1YLX6_HAEHA</name>
<keyword evidence="1" id="KW-0238">DNA-binding</keyword>
<dbReference type="AlphaFoldDB" id="A0AAQ1YLX6"/>
<accession>A0AAQ1YLX6</accession>
<evidence type="ECO:0000313" key="2">
    <source>
        <dbReference type="Proteomes" id="UP000294998"/>
    </source>
</evidence>
<dbReference type="InterPro" id="IPR026365">
    <property type="entry name" value="BcepMu_gp16"/>
</dbReference>
<gene>
    <name evidence="1" type="ORF">EGH31_1320</name>
</gene>
<dbReference type="EMBL" id="RWKG01000033">
    <property type="protein sequence ID" value="TDN41104.1"/>
    <property type="molecule type" value="Genomic_DNA"/>
</dbReference>
<proteinExistence type="predicted"/>
<evidence type="ECO:0000313" key="1">
    <source>
        <dbReference type="EMBL" id="TDN41104.1"/>
    </source>
</evidence>
<dbReference type="RefSeq" id="WP_133499064.1">
    <property type="nucleotide sequence ID" value="NZ_RWKG01000033.1"/>
</dbReference>
<organism evidence="1 2">
    <name type="scientific">Haemophilus haemolyticus</name>
    <dbReference type="NCBI Taxonomy" id="726"/>
    <lineage>
        <taxon>Bacteria</taxon>
        <taxon>Pseudomonadati</taxon>
        <taxon>Pseudomonadota</taxon>
        <taxon>Gammaproteobacteria</taxon>
        <taxon>Pasteurellales</taxon>
        <taxon>Pasteurellaceae</taxon>
        <taxon>Haemophilus</taxon>
    </lineage>
</organism>
<reference evidence="1 2" key="1">
    <citation type="submission" date="2018-12" db="EMBL/GenBank/DDBJ databases">
        <authorList>
            <person name="Fluit A.C."/>
        </authorList>
    </citation>
    <scope>NUCLEOTIDE SEQUENCE [LARGE SCALE GENOMIC DNA]</scope>
    <source>
        <strain evidence="1 2">16-549009</strain>
    </source>
</reference>
<protein>
    <submittedName>
        <fullName evidence="1">Phage DNA-binding protein</fullName>
    </submittedName>
</protein>
<dbReference type="NCBIfam" id="TIGR04111">
    <property type="entry name" value="BcepMu_gp16"/>
    <property type="match status" value="1"/>
</dbReference>
<sequence>MQQTVKTLSEVKSSFRARGETFAQWAKDNGYDLTHVSRVLNGTIKASYGKSHEMAVKLSLKAAT</sequence>
<comment type="caution">
    <text evidence="1">The sequence shown here is derived from an EMBL/GenBank/DDBJ whole genome shotgun (WGS) entry which is preliminary data.</text>
</comment>